<dbReference type="InterPro" id="IPR000182">
    <property type="entry name" value="GNAT_dom"/>
</dbReference>
<sequence length="204" mass="22931">MVTVRPYQPFDLPGMYQVCLRTGDSGQDATALYRNPDLLAHTYAGPYPVADPGLSFVAVDEQGVLGYIIATADTLEFETWQEEHWWPGLREQYPVSLGQDPQDGTQDWLRIAHIHRSRPTPDDLYEKYPAHLHIDILPRGQRSGLGRRLVTTLTDALRARGVRGLHLGVGSGNPGAFAFYQAIGFHEERRADWGSTMVMDLQDR</sequence>
<dbReference type="PANTHER" id="PTHR13170:SF16">
    <property type="entry name" value="PROTEIN O-GLCNACASE"/>
    <property type="match status" value="1"/>
</dbReference>
<dbReference type="InterPro" id="IPR016181">
    <property type="entry name" value="Acyl_CoA_acyltransferase"/>
</dbReference>
<evidence type="ECO:0000313" key="2">
    <source>
        <dbReference type="EMBL" id="MBE1605436.1"/>
    </source>
</evidence>
<dbReference type="PROSITE" id="PS51186">
    <property type="entry name" value="GNAT"/>
    <property type="match status" value="1"/>
</dbReference>
<dbReference type="Proteomes" id="UP000638648">
    <property type="component" value="Unassembled WGS sequence"/>
</dbReference>
<keyword evidence="2" id="KW-0687">Ribonucleoprotein</keyword>
<dbReference type="Gene3D" id="3.40.630.30">
    <property type="match status" value="1"/>
</dbReference>
<dbReference type="Pfam" id="PF00583">
    <property type="entry name" value="Acetyltransf_1"/>
    <property type="match status" value="1"/>
</dbReference>
<feature type="domain" description="N-acetyltransferase" evidence="1">
    <location>
        <begin position="2"/>
        <end position="202"/>
    </location>
</feature>
<dbReference type="GO" id="GO:0005840">
    <property type="term" value="C:ribosome"/>
    <property type="evidence" value="ECO:0007669"/>
    <property type="project" value="UniProtKB-KW"/>
</dbReference>
<gene>
    <name evidence="2" type="ORF">HEB94_002284</name>
</gene>
<dbReference type="AlphaFoldDB" id="A0A927MRA4"/>
<dbReference type="GO" id="GO:0016231">
    <property type="term" value="F:beta-N-acetylglucosaminidase activity"/>
    <property type="evidence" value="ECO:0007669"/>
    <property type="project" value="TreeGrafter"/>
</dbReference>
<dbReference type="SUPFAM" id="SSF55729">
    <property type="entry name" value="Acyl-CoA N-acyltransferases (Nat)"/>
    <property type="match status" value="1"/>
</dbReference>
<keyword evidence="3" id="KW-1185">Reference proteome</keyword>
<dbReference type="InterPro" id="IPR051822">
    <property type="entry name" value="Glycosyl_Hydrolase_84"/>
</dbReference>
<organism evidence="2 3">
    <name type="scientific">Actinopolymorpha pittospori</name>
    <dbReference type="NCBI Taxonomy" id="648752"/>
    <lineage>
        <taxon>Bacteria</taxon>
        <taxon>Bacillati</taxon>
        <taxon>Actinomycetota</taxon>
        <taxon>Actinomycetes</taxon>
        <taxon>Propionibacteriales</taxon>
        <taxon>Actinopolymorphaceae</taxon>
        <taxon>Actinopolymorpha</taxon>
    </lineage>
</organism>
<comment type="caution">
    <text evidence="2">The sequence shown here is derived from an EMBL/GenBank/DDBJ whole genome shotgun (WGS) entry which is preliminary data.</text>
</comment>
<protein>
    <submittedName>
        <fullName evidence="2">Ribosomal protein S18 acetylase RimI-like enzyme</fullName>
    </submittedName>
</protein>
<keyword evidence="2" id="KW-0689">Ribosomal protein</keyword>
<name>A0A927MRA4_9ACTN</name>
<dbReference type="EMBL" id="JADBEM010000001">
    <property type="protein sequence ID" value="MBE1605436.1"/>
    <property type="molecule type" value="Genomic_DNA"/>
</dbReference>
<proteinExistence type="predicted"/>
<reference evidence="2" key="1">
    <citation type="submission" date="2020-10" db="EMBL/GenBank/DDBJ databases">
        <title>Sequencing the genomes of 1000 actinobacteria strains.</title>
        <authorList>
            <person name="Klenk H.-P."/>
        </authorList>
    </citation>
    <scope>NUCLEOTIDE SEQUENCE</scope>
    <source>
        <strain evidence="2">DSM 45354</strain>
    </source>
</reference>
<dbReference type="GO" id="GO:0009100">
    <property type="term" value="P:glycoprotein metabolic process"/>
    <property type="evidence" value="ECO:0007669"/>
    <property type="project" value="TreeGrafter"/>
</dbReference>
<dbReference type="PANTHER" id="PTHR13170">
    <property type="entry name" value="O-GLCNACASE"/>
    <property type="match status" value="1"/>
</dbReference>
<evidence type="ECO:0000313" key="3">
    <source>
        <dbReference type="Proteomes" id="UP000638648"/>
    </source>
</evidence>
<dbReference type="RefSeq" id="WP_192749778.1">
    <property type="nucleotide sequence ID" value="NZ_BAABJL010000013.1"/>
</dbReference>
<accession>A0A927MRA4</accession>
<dbReference type="GO" id="GO:0016747">
    <property type="term" value="F:acyltransferase activity, transferring groups other than amino-acyl groups"/>
    <property type="evidence" value="ECO:0007669"/>
    <property type="project" value="InterPro"/>
</dbReference>
<evidence type="ECO:0000259" key="1">
    <source>
        <dbReference type="PROSITE" id="PS51186"/>
    </source>
</evidence>